<reference evidence="2 3" key="1">
    <citation type="submission" date="2024-08" db="EMBL/GenBank/DDBJ databases">
        <title>Insights into the chromosomal genome structure of Flemingia macrophylla.</title>
        <authorList>
            <person name="Ding Y."/>
            <person name="Zhao Y."/>
            <person name="Bi W."/>
            <person name="Wu M."/>
            <person name="Zhao G."/>
            <person name="Gong Y."/>
            <person name="Li W."/>
            <person name="Zhang P."/>
        </authorList>
    </citation>
    <scope>NUCLEOTIDE SEQUENCE [LARGE SCALE GENOMIC DNA]</scope>
    <source>
        <strain evidence="2">DYQJB</strain>
        <tissue evidence="2">Leaf</tissue>
    </source>
</reference>
<feature type="region of interest" description="Disordered" evidence="1">
    <location>
        <begin position="1"/>
        <end position="31"/>
    </location>
</feature>
<dbReference type="AlphaFoldDB" id="A0ABD1M7C2"/>
<name>A0ABD1M7C2_9FABA</name>
<dbReference type="EMBL" id="JBGMDY010000006">
    <property type="protein sequence ID" value="KAL2331686.1"/>
    <property type="molecule type" value="Genomic_DNA"/>
</dbReference>
<proteinExistence type="predicted"/>
<organism evidence="2 3">
    <name type="scientific">Flemingia macrophylla</name>
    <dbReference type="NCBI Taxonomy" id="520843"/>
    <lineage>
        <taxon>Eukaryota</taxon>
        <taxon>Viridiplantae</taxon>
        <taxon>Streptophyta</taxon>
        <taxon>Embryophyta</taxon>
        <taxon>Tracheophyta</taxon>
        <taxon>Spermatophyta</taxon>
        <taxon>Magnoliopsida</taxon>
        <taxon>eudicotyledons</taxon>
        <taxon>Gunneridae</taxon>
        <taxon>Pentapetalae</taxon>
        <taxon>rosids</taxon>
        <taxon>fabids</taxon>
        <taxon>Fabales</taxon>
        <taxon>Fabaceae</taxon>
        <taxon>Papilionoideae</taxon>
        <taxon>50 kb inversion clade</taxon>
        <taxon>NPAAA clade</taxon>
        <taxon>indigoferoid/millettioid clade</taxon>
        <taxon>Phaseoleae</taxon>
        <taxon>Flemingia</taxon>
    </lineage>
</organism>
<keyword evidence="3" id="KW-1185">Reference proteome</keyword>
<comment type="caution">
    <text evidence="2">The sequence shown here is derived from an EMBL/GenBank/DDBJ whole genome shotgun (WGS) entry which is preliminary data.</text>
</comment>
<sequence length="101" mass="11462">MVERHPKEGLVGQPEDEEVGGRGERRKAPETVAISTEDMGLAVEFAAVAYWRRTLVIEGGRRRAAAKAAEEEMAMVRVVQVKSSVEKIRKRKKRHTWTVYN</sequence>
<evidence type="ECO:0000313" key="3">
    <source>
        <dbReference type="Proteomes" id="UP001603857"/>
    </source>
</evidence>
<dbReference type="Proteomes" id="UP001603857">
    <property type="component" value="Unassembled WGS sequence"/>
</dbReference>
<accession>A0ABD1M7C2</accession>
<gene>
    <name evidence="2" type="ORF">Fmac_019267</name>
</gene>
<feature type="compositionally biased region" description="Basic and acidic residues" evidence="1">
    <location>
        <begin position="19"/>
        <end position="29"/>
    </location>
</feature>
<protein>
    <submittedName>
        <fullName evidence="2">Uncharacterized protein</fullName>
    </submittedName>
</protein>
<evidence type="ECO:0000256" key="1">
    <source>
        <dbReference type="SAM" id="MobiDB-lite"/>
    </source>
</evidence>
<evidence type="ECO:0000313" key="2">
    <source>
        <dbReference type="EMBL" id="KAL2331686.1"/>
    </source>
</evidence>